<dbReference type="OMA" id="HISAPVH"/>
<sequence>MTYNIEEDGTWEERSLNLLAESDFNRQFSREKDRKKGEGKLKTKWMIRPMAIPRVILELQDESSRETALRCLSRFLIEIREENPRMYNDAGHMLYYSFGTMSILLQEILAFLRKMVEGSLKYRSIKRIANVLTLIQSIAANSATREKLIDSQVPIFLLPVIKFKSPLEDFDNICAVALSVIGIMCQAREPKIIKWAVDNQISEACWSCTDTGNELTRVIGMHILEAILRNEYGMSYICSPMCDDLLTGLMKAWREMITILAKNQDYSPRLVFHVLRCYMLLCVHDRGFSAVLSYLPDPMLDGTFIESAEKFPIIGRLLDELLMTIGGNVQQLQTHAF</sequence>
<proteinExistence type="inferred from homology"/>
<dbReference type="PANTHER" id="PTHR12262">
    <property type="entry name" value="CCR4-NOT TRANSCRIPTION COMPLEX SUBUNIT 9"/>
    <property type="match status" value="1"/>
</dbReference>
<evidence type="ECO:0000313" key="2">
    <source>
        <dbReference type="EMBL" id="RZC69688.1"/>
    </source>
</evidence>
<dbReference type="SUPFAM" id="SSF48371">
    <property type="entry name" value="ARM repeat"/>
    <property type="match status" value="1"/>
</dbReference>
<dbReference type="Pfam" id="PF04078">
    <property type="entry name" value="Rcd1"/>
    <property type="match status" value="1"/>
</dbReference>
<reference evidence="2 3" key="1">
    <citation type="journal article" date="2018" name="Science">
        <title>The opium poppy genome and morphinan production.</title>
        <authorList>
            <person name="Guo L."/>
            <person name="Winzer T."/>
            <person name="Yang X."/>
            <person name="Li Y."/>
            <person name="Ning Z."/>
            <person name="He Z."/>
            <person name="Teodor R."/>
            <person name="Lu Y."/>
            <person name="Bowser T.A."/>
            <person name="Graham I.A."/>
            <person name="Ye K."/>
        </authorList>
    </citation>
    <scope>NUCLEOTIDE SEQUENCE [LARGE SCALE GENOMIC DNA]</scope>
    <source>
        <strain evidence="3">cv. HN1</strain>
        <tissue evidence="2">Leaves</tissue>
    </source>
</reference>
<dbReference type="Gramene" id="RZC69688">
    <property type="protein sequence ID" value="RZC69688"/>
    <property type="gene ID" value="C5167_033453"/>
</dbReference>
<name>A0A4Y7KCD9_PAPSO</name>
<dbReference type="Gene3D" id="1.25.10.10">
    <property type="entry name" value="Leucine-rich Repeat Variant"/>
    <property type="match status" value="1"/>
</dbReference>
<dbReference type="GO" id="GO:0030014">
    <property type="term" value="C:CCR4-NOT complex"/>
    <property type="evidence" value="ECO:0007669"/>
    <property type="project" value="InterPro"/>
</dbReference>
<organism evidence="2 3">
    <name type="scientific">Papaver somniferum</name>
    <name type="common">Opium poppy</name>
    <dbReference type="NCBI Taxonomy" id="3469"/>
    <lineage>
        <taxon>Eukaryota</taxon>
        <taxon>Viridiplantae</taxon>
        <taxon>Streptophyta</taxon>
        <taxon>Embryophyta</taxon>
        <taxon>Tracheophyta</taxon>
        <taxon>Spermatophyta</taxon>
        <taxon>Magnoliopsida</taxon>
        <taxon>Ranunculales</taxon>
        <taxon>Papaveraceae</taxon>
        <taxon>Papaveroideae</taxon>
        <taxon>Papaver</taxon>
    </lineage>
</organism>
<dbReference type="Proteomes" id="UP000316621">
    <property type="component" value="Chromosome 7"/>
</dbReference>
<comment type="similarity">
    <text evidence="1">Belongs to the CNOT9 family.</text>
</comment>
<evidence type="ECO:0000313" key="3">
    <source>
        <dbReference type="Proteomes" id="UP000316621"/>
    </source>
</evidence>
<dbReference type="EMBL" id="CM010721">
    <property type="protein sequence ID" value="RZC69688.1"/>
    <property type="molecule type" value="Genomic_DNA"/>
</dbReference>
<dbReference type="InterPro" id="IPR007216">
    <property type="entry name" value="CNOT9"/>
</dbReference>
<keyword evidence="3" id="KW-1185">Reference proteome</keyword>
<dbReference type="InterPro" id="IPR016024">
    <property type="entry name" value="ARM-type_fold"/>
</dbReference>
<evidence type="ECO:0000256" key="1">
    <source>
        <dbReference type="ARBA" id="ARBA00006385"/>
    </source>
</evidence>
<accession>A0A4Y7KCD9</accession>
<dbReference type="GO" id="GO:0006402">
    <property type="term" value="P:mRNA catabolic process"/>
    <property type="evidence" value="ECO:0007669"/>
    <property type="project" value="InterPro"/>
</dbReference>
<gene>
    <name evidence="2" type="ORF">C5167_033453</name>
</gene>
<protein>
    <recommendedName>
        <fullName evidence="4">Cell differentiation protein rcd1</fullName>
    </recommendedName>
</protein>
<dbReference type="STRING" id="3469.A0A4Y7KCD9"/>
<dbReference type="AlphaFoldDB" id="A0A4Y7KCD9"/>
<dbReference type="InterPro" id="IPR011989">
    <property type="entry name" value="ARM-like"/>
</dbReference>
<evidence type="ECO:0008006" key="4">
    <source>
        <dbReference type="Google" id="ProtNLM"/>
    </source>
</evidence>